<dbReference type="EMBL" id="MU839834">
    <property type="protein sequence ID" value="KAK1755340.1"/>
    <property type="molecule type" value="Genomic_DNA"/>
</dbReference>
<accession>A0AAJ0FBN6</accession>
<keyword evidence="11" id="KW-1185">Reference proteome</keyword>
<keyword evidence="2 7" id="KW-0812">Transmembrane</keyword>
<feature type="transmembrane region" description="Helical" evidence="7">
    <location>
        <begin position="157"/>
        <end position="177"/>
    </location>
</feature>
<keyword evidence="3 8" id="KW-0732">Signal</keyword>
<keyword evidence="4 7" id="KW-1133">Transmembrane helix</keyword>
<dbReference type="PROSITE" id="PS51212">
    <property type="entry name" value="WSC"/>
    <property type="match status" value="1"/>
</dbReference>
<evidence type="ECO:0000256" key="4">
    <source>
        <dbReference type="ARBA" id="ARBA00022989"/>
    </source>
</evidence>
<evidence type="ECO:0000256" key="6">
    <source>
        <dbReference type="ARBA" id="ARBA00023180"/>
    </source>
</evidence>
<dbReference type="PANTHER" id="PTHR24269:SF16">
    <property type="entry name" value="PROTEIN SLG1"/>
    <property type="match status" value="1"/>
</dbReference>
<organism evidence="10 11">
    <name type="scientific">Echria macrotheca</name>
    <dbReference type="NCBI Taxonomy" id="438768"/>
    <lineage>
        <taxon>Eukaryota</taxon>
        <taxon>Fungi</taxon>
        <taxon>Dikarya</taxon>
        <taxon>Ascomycota</taxon>
        <taxon>Pezizomycotina</taxon>
        <taxon>Sordariomycetes</taxon>
        <taxon>Sordariomycetidae</taxon>
        <taxon>Sordariales</taxon>
        <taxon>Schizotheciaceae</taxon>
        <taxon>Echria</taxon>
    </lineage>
</organism>
<proteinExistence type="predicted"/>
<dbReference type="InterPro" id="IPR051836">
    <property type="entry name" value="Kremen_rcpt"/>
</dbReference>
<evidence type="ECO:0000256" key="5">
    <source>
        <dbReference type="ARBA" id="ARBA00023136"/>
    </source>
</evidence>
<gene>
    <name evidence="10" type="ORF">QBC47DRAFT_383432</name>
</gene>
<evidence type="ECO:0000256" key="3">
    <source>
        <dbReference type="ARBA" id="ARBA00022729"/>
    </source>
</evidence>
<dbReference type="AlphaFoldDB" id="A0AAJ0FBN6"/>
<comment type="subcellular location">
    <subcellularLocation>
        <location evidence="1">Membrane</location>
        <topology evidence="1">Single-pass membrane protein</topology>
    </subcellularLocation>
</comment>
<name>A0AAJ0FBN6_9PEZI</name>
<dbReference type="Proteomes" id="UP001239445">
    <property type="component" value="Unassembled WGS sequence"/>
</dbReference>
<keyword evidence="6" id="KW-0325">Glycoprotein</keyword>
<feature type="signal peptide" evidence="8">
    <location>
        <begin position="1"/>
        <end position="19"/>
    </location>
</feature>
<reference evidence="10" key="1">
    <citation type="submission" date="2023-06" db="EMBL/GenBank/DDBJ databases">
        <title>Genome-scale phylogeny and comparative genomics of the fungal order Sordariales.</title>
        <authorList>
            <consortium name="Lawrence Berkeley National Laboratory"/>
            <person name="Hensen N."/>
            <person name="Bonometti L."/>
            <person name="Westerberg I."/>
            <person name="Brannstrom I.O."/>
            <person name="Guillou S."/>
            <person name="Cros-Aarteil S."/>
            <person name="Calhoun S."/>
            <person name="Haridas S."/>
            <person name="Kuo A."/>
            <person name="Mondo S."/>
            <person name="Pangilinan J."/>
            <person name="Riley R."/>
            <person name="Labutti K."/>
            <person name="Andreopoulos B."/>
            <person name="Lipzen A."/>
            <person name="Chen C."/>
            <person name="Yanf M."/>
            <person name="Daum C."/>
            <person name="Ng V."/>
            <person name="Clum A."/>
            <person name="Steindorff A."/>
            <person name="Ohm R."/>
            <person name="Martin F."/>
            <person name="Silar P."/>
            <person name="Natvig D."/>
            <person name="Lalanne C."/>
            <person name="Gautier V."/>
            <person name="Ament-Velasquez S.L."/>
            <person name="Kruys A."/>
            <person name="Hutchinson M.I."/>
            <person name="Powell A.J."/>
            <person name="Barry K."/>
            <person name="Miller A.N."/>
            <person name="Grigoriev I.V."/>
            <person name="Debuchy R."/>
            <person name="Gladieux P."/>
            <person name="Thoren M.H."/>
            <person name="Johannesson H."/>
        </authorList>
    </citation>
    <scope>NUCLEOTIDE SEQUENCE</scope>
    <source>
        <strain evidence="10">PSN4</strain>
    </source>
</reference>
<feature type="chain" id="PRO_5042461567" evidence="8">
    <location>
        <begin position="20"/>
        <end position="178"/>
    </location>
</feature>
<evidence type="ECO:0000259" key="9">
    <source>
        <dbReference type="PROSITE" id="PS51212"/>
    </source>
</evidence>
<dbReference type="SMART" id="SM00321">
    <property type="entry name" value="WSC"/>
    <property type="match status" value="1"/>
</dbReference>
<protein>
    <submittedName>
        <fullName evidence="10">WSC domain-containing protein 2</fullName>
    </submittedName>
</protein>
<evidence type="ECO:0000313" key="11">
    <source>
        <dbReference type="Proteomes" id="UP001239445"/>
    </source>
</evidence>
<evidence type="ECO:0000256" key="7">
    <source>
        <dbReference type="SAM" id="Phobius"/>
    </source>
</evidence>
<dbReference type="GO" id="GO:0005886">
    <property type="term" value="C:plasma membrane"/>
    <property type="evidence" value="ECO:0007669"/>
    <property type="project" value="TreeGrafter"/>
</dbReference>
<evidence type="ECO:0000313" key="10">
    <source>
        <dbReference type="EMBL" id="KAK1755340.1"/>
    </source>
</evidence>
<dbReference type="InterPro" id="IPR002889">
    <property type="entry name" value="WSC_carb-bd"/>
</dbReference>
<dbReference type="PANTHER" id="PTHR24269">
    <property type="entry name" value="KREMEN PROTEIN"/>
    <property type="match status" value="1"/>
</dbReference>
<keyword evidence="5 7" id="KW-0472">Membrane</keyword>
<comment type="caution">
    <text evidence="10">The sequence shown here is derived from an EMBL/GenBank/DDBJ whole genome shotgun (WGS) entry which is preliminary data.</text>
</comment>
<dbReference type="Pfam" id="PF01822">
    <property type="entry name" value="WSC"/>
    <property type="match status" value="1"/>
</dbReference>
<sequence>MKFLFCFLLLVAIAASATATTTATTTTDKRDEQQQQLTIYDDAHKSGYVYHGCFNETLGLEGNDGVTRALYGGVNEVLEGTMTVGRCLEFCGKGQGKKYKFAGLEFARECWCAQSLSTLSPRLQDTECNLPCEGNASLACGGRLRLSVYISGASSSIQSSSCGVLGILVLFFGLFLLV</sequence>
<evidence type="ECO:0000256" key="8">
    <source>
        <dbReference type="SAM" id="SignalP"/>
    </source>
</evidence>
<evidence type="ECO:0000256" key="1">
    <source>
        <dbReference type="ARBA" id="ARBA00004167"/>
    </source>
</evidence>
<evidence type="ECO:0000256" key="2">
    <source>
        <dbReference type="ARBA" id="ARBA00022692"/>
    </source>
</evidence>
<feature type="domain" description="WSC" evidence="9">
    <location>
        <begin position="47"/>
        <end position="152"/>
    </location>
</feature>